<feature type="domain" description="Histidine kinase" evidence="9">
    <location>
        <begin position="481"/>
        <end position="685"/>
    </location>
</feature>
<evidence type="ECO:0000313" key="10">
    <source>
        <dbReference type="EMBL" id="TWI68998.1"/>
    </source>
</evidence>
<dbReference type="EC" id="2.7.13.3" evidence="2"/>
<dbReference type="SUPFAM" id="SSF55874">
    <property type="entry name" value="ATPase domain of HSP90 chaperone/DNA topoisomerase II/histidine kinase"/>
    <property type="match status" value="1"/>
</dbReference>
<dbReference type="Proteomes" id="UP000318431">
    <property type="component" value="Unassembled WGS sequence"/>
</dbReference>
<feature type="transmembrane region" description="Helical" evidence="8">
    <location>
        <begin position="39"/>
        <end position="59"/>
    </location>
</feature>
<protein>
    <recommendedName>
        <fullName evidence="2">histidine kinase</fullName>
        <ecNumber evidence="2">2.7.13.3</ecNumber>
    </recommendedName>
</protein>
<keyword evidence="8" id="KW-1133">Transmembrane helix</keyword>
<comment type="catalytic activity">
    <reaction evidence="1">
        <text>ATP + protein L-histidine = ADP + protein N-phospho-L-histidine.</text>
        <dbReference type="EC" id="2.7.13.3"/>
    </reaction>
</comment>
<dbReference type="InterPro" id="IPR003018">
    <property type="entry name" value="GAF"/>
</dbReference>
<dbReference type="GO" id="GO:0004673">
    <property type="term" value="F:protein histidine kinase activity"/>
    <property type="evidence" value="ECO:0007669"/>
    <property type="project" value="UniProtKB-EC"/>
</dbReference>
<evidence type="ECO:0000256" key="2">
    <source>
        <dbReference type="ARBA" id="ARBA00012438"/>
    </source>
</evidence>
<organism evidence="10 11">
    <name type="scientific">Pseudoduganella lurida</name>
    <dbReference type="NCBI Taxonomy" id="1036180"/>
    <lineage>
        <taxon>Bacteria</taxon>
        <taxon>Pseudomonadati</taxon>
        <taxon>Pseudomonadota</taxon>
        <taxon>Betaproteobacteria</taxon>
        <taxon>Burkholderiales</taxon>
        <taxon>Oxalobacteraceae</taxon>
        <taxon>Telluria group</taxon>
        <taxon>Pseudoduganella</taxon>
    </lineage>
</organism>
<dbReference type="InterPro" id="IPR029016">
    <property type="entry name" value="GAF-like_dom_sf"/>
</dbReference>
<dbReference type="InterPro" id="IPR036890">
    <property type="entry name" value="HATPase_C_sf"/>
</dbReference>
<dbReference type="PANTHER" id="PTHR42878:SF7">
    <property type="entry name" value="SENSOR HISTIDINE KINASE GLRK"/>
    <property type="match status" value="1"/>
</dbReference>
<feature type="transmembrane region" description="Helical" evidence="8">
    <location>
        <begin position="71"/>
        <end position="90"/>
    </location>
</feature>
<feature type="transmembrane region" description="Helical" evidence="8">
    <location>
        <begin position="198"/>
        <end position="218"/>
    </location>
</feature>
<dbReference type="SMART" id="SM00387">
    <property type="entry name" value="HATPase_c"/>
    <property type="match status" value="1"/>
</dbReference>
<dbReference type="InterPro" id="IPR004358">
    <property type="entry name" value="Sig_transdc_His_kin-like_C"/>
</dbReference>
<keyword evidence="4" id="KW-0547">Nucleotide-binding</keyword>
<evidence type="ECO:0000256" key="7">
    <source>
        <dbReference type="ARBA" id="ARBA00023012"/>
    </source>
</evidence>
<dbReference type="InterPro" id="IPR003594">
    <property type="entry name" value="HATPase_dom"/>
</dbReference>
<reference evidence="10 11" key="1">
    <citation type="journal article" date="2015" name="Stand. Genomic Sci.">
        <title>Genomic Encyclopedia of Bacterial and Archaeal Type Strains, Phase III: the genomes of soil and plant-associated and newly described type strains.</title>
        <authorList>
            <person name="Whitman W.B."/>
            <person name="Woyke T."/>
            <person name="Klenk H.P."/>
            <person name="Zhou Y."/>
            <person name="Lilburn T.G."/>
            <person name="Beck B.J."/>
            <person name="De Vos P."/>
            <person name="Vandamme P."/>
            <person name="Eisen J.A."/>
            <person name="Garrity G."/>
            <person name="Hugenholtz P."/>
            <person name="Kyrpides N.C."/>
        </authorList>
    </citation>
    <scope>NUCLEOTIDE SEQUENCE [LARGE SCALE GENOMIC DNA]</scope>
    <source>
        <strain evidence="10 11">CGMCC 1.10822</strain>
    </source>
</reference>
<dbReference type="GO" id="GO:0000156">
    <property type="term" value="F:phosphorelay response regulator activity"/>
    <property type="evidence" value="ECO:0007669"/>
    <property type="project" value="TreeGrafter"/>
</dbReference>
<dbReference type="Pfam" id="PF01590">
    <property type="entry name" value="GAF"/>
    <property type="match status" value="1"/>
</dbReference>
<dbReference type="Gene3D" id="3.30.450.40">
    <property type="match status" value="1"/>
</dbReference>
<dbReference type="EMBL" id="VLLB01000001">
    <property type="protein sequence ID" value="TWI68998.1"/>
    <property type="molecule type" value="Genomic_DNA"/>
</dbReference>
<dbReference type="SUPFAM" id="SSF55781">
    <property type="entry name" value="GAF domain-like"/>
    <property type="match status" value="1"/>
</dbReference>
<evidence type="ECO:0000259" key="9">
    <source>
        <dbReference type="PROSITE" id="PS50109"/>
    </source>
</evidence>
<dbReference type="InterPro" id="IPR050351">
    <property type="entry name" value="BphY/WalK/GraS-like"/>
</dbReference>
<dbReference type="InterPro" id="IPR005467">
    <property type="entry name" value="His_kinase_dom"/>
</dbReference>
<keyword evidence="8" id="KW-0812">Transmembrane</keyword>
<comment type="caution">
    <text evidence="10">The sequence shown here is derived from an EMBL/GenBank/DDBJ whole genome shotgun (WGS) entry which is preliminary data.</text>
</comment>
<dbReference type="RefSeq" id="WP_145646636.1">
    <property type="nucleotide sequence ID" value="NZ_VLLB01000001.1"/>
</dbReference>
<keyword evidence="7" id="KW-0902">Two-component regulatory system</keyword>
<proteinExistence type="predicted"/>
<evidence type="ECO:0000256" key="5">
    <source>
        <dbReference type="ARBA" id="ARBA00022777"/>
    </source>
</evidence>
<dbReference type="GO" id="GO:0005524">
    <property type="term" value="F:ATP binding"/>
    <property type="evidence" value="ECO:0007669"/>
    <property type="project" value="UniProtKB-KW"/>
</dbReference>
<feature type="transmembrane region" description="Helical" evidence="8">
    <location>
        <begin position="263"/>
        <end position="285"/>
    </location>
</feature>
<sequence>MDTPAPVAAISHGIGAAIFAGFVLLLLARRGVREQHRALLAACLLTAAWSCAVAVQDWYVLGIDMAVPARVLEALRTVAWTVFLAVLLAPSGLPLKGLLAAVALLATVQMAAGELAPVTIGAAGTVPVEVRQAQMITIVARLLLAVIGVLLVEQLYRGTPQRARWGIKFACLGLGTLFMYDFYLYSDALLFHRLRPEIWAARGLVDALCVPLLAVSAARNPGWRLGLSLSRKVVLHSATLLGCSVYLLAMAAGGWYLRSVGGAWGPVMQLACFIGAGVLLAGLLFSGTARARLRVFISKHFYQTHFDYRDEWRRFTGALSHMAAAPGEAAVQAIATLVESPAGALWICRDGMYQPAAQWNLPAQHGAEAAGSPFCQLLEERQWIVQADREPAARPQSGTALPAWLHGVPGLWLVVPLMLHGRLFGFVALTRPRTSVTLNWEVYDLLRLAGSQAASCLAHGELADRLAVARQFESFNRMSTFVVHDLKNLLSQHALLLANAERHKDNPAFQEDMLATLAHSMQKMTLLLQRLSRGEHGASPGHGAVSLRQLLCQAVQAYASAQPRPVLAPGGDGLYIHGDGQRVERALLHLLQNAVDATPPGGSIVLSLRCEDGRAVIELRDTGAGMSEAFIRDRLFRPFETTKTAGMGIGVYESREAIRELGGSLVVDSLVGRGTVFRIEVPLHEQAAPAALSA</sequence>
<evidence type="ECO:0000256" key="1">
    <source>
        <dbReference type="ARBA" id="ARBA00000085"/>
    </source>
</evidence>
<dbReference type="PROSITE" id="PS50109">
    <property type="entry name" value="HIS_KIN"/>
    <property type="match status" value="1"/>
</dbReference>
<accession>A0A562RIU8</accession>
<dbReference type="OrthoDB" id="9785691at2"/>
<evidence type="ECO:0000256" key="4">
    <source>
        <dbReference type="ARBA" id="ARBA00022741"/>
    </source>
</evidence>
<dbReference type="GO" id="GO:0030295">
    <property type="term" value="F:protein kinase activator activity"/>
    <property type="evidence" value="ECO:0007669"/>
    <property type="project" value="TreeGrafter"/>
</dbReference>
<evidence type="ECO:0000256" key="8">
    <source>
        <dbReference type="SAM" id="Phobius"/>
    </source>
</evidence>
<keyword evidence="11" id="KW-1185">Reference proteome</keyword>
<keyword evidence="5 10" id="KW-0418">Kinase</keyword>
<dbReference type="Pfam" id="PF02518">
    <property type="entry name" value="HATPase_c"/>
    <property type="match status" value="1"/>
</dbReference>
<feature type="transmembrane region" description="Helical" evidence="8">
    <location>
        <begin position="165"/>
        <end position="186"/>
    </location>
</feature>
<dbReference type="GO" id="GO:0007234">
    <property type="term" value="P:osmosensory signaling via phosphorelay pathway"/>
    <property type="evidence" value="ECO:0007669"/>
    <property type="project" value="TreeGrafter"/>
</dbReference>
<dbReference type="InterPro" id="IPR014265">
    <property type="entry name" value="XrtA/PrsK"/>
</dbReference>
<dbReference type="NCBIfam" id="TIGR02916">
    <property type="entry name" value="PEP_his_kin"/>
    <property type="match status" value="1"/>
</dbReference>
<feature type="transmembrane region" description="Helical" evidence="8">
    <location>
        <begin position="132"/>
        <end position="153"/>
    </location>
</feature>
<feature type="transmembrane region" description="Helical" evidence="8">
    <location>
        <begin position="6"/>
        <end position="27"/>
    </location>
</feature>
<keyword evidence="6" id="KW-0067">ATP-binding</keyword>
<dbReference type="Gene3D" id="3.30.565.10">
    <property type="entry name" value="Histidine kinase-like ATPase, C-terminal domain"/>
    <property type="match status" value="1"/>
</dbReference>
<feature type="transmembrane region" description="Helical" evidence="8">
    <location>
        <begin position="97"/>
        <end position="120"/>
    </location>
</feature>
<evidence type="ECO:0000313" key="11">
    <source>
        <dbReference type="Proteomes" id="UP000318431"/>
    </source>
</evidence>
<dbReference type="PRINTS" id="PR00344">
    <property type="entry name" value="BCTRLSENSOR"/>
</dbReference>
<dbReference type="AlphaFoldDB" id="A0A562RIU8"/>
<dbReference type="PANTHER" id="PTHR42878">
    <property type="entry name" value="TWO-COMPONENT HISTIDINE KINASE"/>
    <property type="match status" value="1"/>
</dbReference>
<keyword evidence="8" id="KW-0472">Membrane</keyword>
<evidence type="ECO:0000256" key="3">
    <source>
        <dbReference type="ARBA" id="ARBA00022679"/>
    </source>
</evidence>
<evidence type="ECO:0000256" key="6">
    <source>
        <dbReference type="ARBA" id="ARBA00022840"/>
    </source>
</evidence>
<keyword evidence="3" id="KW-0808">Transferase</keyword>
<name>A0A562RIU8_9BURK</name>
<gene>
    <name evidence="10" type="ORF">IP91_00063</name>
</gene>
<feature type="transmembrane region" description="Helical" evidence="8">
    <location>
        <begin position="238"/>
        <end position="257"/>
    </location>
</feature>